<dbReference type="Pfam" id="PF00504">
    <property type="entry name" value="Chloroa_b-bind"/>
    <property type="match status" value="1"/>
</dbReference>
<dbReference type="InterPro" id="IPR022796">
    <property type="entry name" value="Chloroa_b-bind"/>
</dbReference>
<organism evidence="5 6">
    <name type="scientific">Haematococcus lacustris</name>
    <name type="common">Green alga</name>
    <name type="synonym">Haematococcus pluvialis</name>
    <dbReference type="NCBI Taxonomy" id="44745"/>
    <lineage>
        <taxon>Eukaryota</taxon>
        <taxon>Viridiplantae</taxon>
        <taxon>Chlorophyta</taxon>
        <taxon>core chlorophytes</taxon>
        <taxon>Chlorophyceae</taxon>
        <taxon>CS clade</taxon>
        <taxon>Chlamydomonadales</taxon>
        <taxon>Haematococcaceae</taxon>
        <taxon>Haematococcus</taxon>
    </lineage>
</organism>
<gene>
    <name evidence="5" type="ORF">HaLaN_21235</name>
</gene>
<evidence type="ECO:0000256" key="2">
    <source>
        <dbReference type="ARBA" id="ARBA00022528"/>
    </source>
</evidence>
<dbReference type="GO" id="GO:0009507">
    <property type="term" value="C:chloroplast"/>
    <property type="evidence" value="ECO:0007669"/>
    <property type="project" value="UniProtKB-SubCell"/>
</dbReference>
<proteinExistence type="predicted"/>
<protein>
    <submittedName>
        <fullName evidence="5">Photosystem II protein</fullName>
    </submittedName>
</protein>
<evidence type="ECO:0000313" key="5">
    <source>
        <dbReference type="EMBL" id="GFH23601.1"/>
    </source>
</evidence>
<keyword evidence="3" id="KW-0934">Plastid</keyword>
<keyword evidence="4" id="KW-1133">Transmembrane helix</keyword>
<sequence length="90" mass="9455">SNFGGFTKANEVFNGRLAMLGFTAALLQQLRLGGVSGPGPIAQVATFLDSNPSALYDMVPMAFVAWSVLWAGLAFVNGKPGSIEGETEIY</sequence>
<dbReference type="Proteomes" id="UP000485058">
    <property type="component" value="Unassembled WGS sequence"/>
</dbReference>
<dbReference type="Gene3D" id="1.10.3460.10">
    <property type="entry name" value="Chlorophyll a/b binding protein domain"/>
    <property type="match status" value="1"/>
</dbReference>
<reference evidence="5 6" key="1">
    <citation type="submission" date="2020-02" db="EMBL/GenBank/DDBJ databases">
        <title>Draft genome sequence of Haematococcus lacustris strain NIES-144.</title>
        <authorList>
            <person name="Morimoto D."/>
            <person name="Nakagawa S."/>
            <person name="Yoshida T."/>
            <person name="Sawayama S."/>
        </authorList>
    </citation>
    <scope>NUCLEOTIDE SEQUENCE [LARGE SCALE GENOMIC DNA]</scope>
    <source>
        <strain evidence="5 6">NIES-144</strain>
    </source>
</reference>
<keyword evidence="2" id="KW-0150">Chloroplast</keyword>
<keyword evidence="6" id="KW-1185">Reference proteome</keyword>
<keyword evidence="4" id="KW-0812">Transmembrane</keyword>
<evidence type="ECO:0000313" key="6">
    <source>
        <dbReference type="Proteomes" id="UP000485058"/>
    </source>
</evidence>
<accession>A0A699ZN56</accession>
<evidence type="ECO:0000256" key="1">
    <source>
        <dbReference type="ARBA" id="ARBA00004229"/>
    </source>
</evidence>
<feature type="transmembrane region" description="Helical" evidence="4">
    <location>
        <begin position="58"/>
        <end position="76"/>
    </location>
</feature>
<feature type="non-terminal residue" evidence="5">
    <location>
        <position position="1"/>
    </location>
</feature>
<name>A0A699ZN56_HAELA</name>
<dbReference type="SUPFAM" id="SSF103511">
    <property type="entry name" value="Chlorophyll a-b binding protein"/>
    <property type="match status" value="1"/>
</dbReference>
<dbReference type="AlphaFoldDB" id="A0A699ZN56"/>
<comment type="caution">
    <text evidence="5">The sequence shown here is derived from an EMBL/GenBank/DDBJ whole genome shotgun (WGS) entry which is preliminary data.</text>
</comment>
<keyword evidence="4" id="KW-0472">Membrane</keyword>
<comment type="subcellular location">
    <subcellularLocation>
        <location evidence="1">Plastid</location>
        <location evidence="1">Chloroplast</location>
    </subcellularLocation>
</comment>
<dbReference type="EMBL" id="BLLF01002311">
    <property type="protein sequence ID" value="GFH23601.1"/>
    <property type="molecule type" value="Genomic_DNA"/>
</dbReference>
<evidence type="ECO:0000256" key="4">
    <source>
        <dbReference type="SAM" id="Phobius"/>
    </source>
</evidence>
<evidence type="ECO:0000256" key="3">
    <source>
        <dbReference type="ARBA" id="ARBA00022640"/>
    </source>
</evidence>